<dbReference type="EMBL" id="JAODUP010000295">
    <property type="protein sequence ID" value="KAK2153496.1"/>
    <property type="molecule type" value="Genomic_DNA"/>
</dbReference>
<gene>
    <name evidence="1" type="ORF">LSH36_295g04061</name>
</gene>
<organism evidence="1 2">
    <name type="scientific">Paralvinella palmiformis</name>
    <dbReference type="NCBI Taxonomy" id="53620"/>
    <lineage>
        <taxon>Eukaryota</taxon>
        <taxon>Metazoa</taxon>
        <taxon>Spiralia</taxon>
        <taxon>Lophotrochozoa</taxon>
        <taxon>Annelida</taxon>
        <taxon>Polychaeta</taxon>
        <taxon>Sedentaria</taxon>
        <taxon>Canalipalpata</taxon>
        <taxon>Terebellida</taxon>
        <taxon>Terebelliformia</taxon>
        <taxon>Alvinellidae</taxon>
        <taxon>Paralvinella</taxon>
    </lineage>
</organism>
<accession>A0AAD9JI78</accession>
<dbReference type="AlphaFoldDB" id="A0AAD9JI78"/>
<name>A0AAD9JI78_9ANNE</name>
<evidence type="ECO:0000313" key="1">
    <source>
        <dbReference type="EMBL" id="KAK2153496.1"/>
    </source>
</evidence>
<proteinExistence type="predicted"/>
<sequence>MEAIRRRKLHQKVTDVISKLADHDAPVSQLDTLQLEYDLVEFGTAALNELAVEKCRDDVLAELLLGSVKYNIELEFNPSIPTNMFSFVRTWLNEGSADLHYVGSPESVATKYVEFVYGPVISPLEELSQELDVLTGEEEFFNKSMKMVHYLSSSTTILDDALGKILSNLDVLRVNTLHCSRRNMTEEFEKTLLEIDNYYEGYMQLEEEFRDMTNISYDQMDNLDSYLWDNLLLSPSYYTIFDMLEADTSRESMMEIFAHHVAGKPTFIVDRFISVVRIYPIMVPVPVRKTSIRRGDEEIRCAGCYSDGKVSGVVLDYYDTRDSSRRASVWKVDNLSDDPSPSVNEVRIENSMVYANQMQVLKPTVVANLPHAGDGGAAEGRRGDETPGDGIVVSEKRMSFNFWILEISNSASPGMSPRSSLNSFALFVALL</sequence>
<protein>
    <submittedName>
        <fullName evidence="1">Uncharacterized protein</fullName>
    </submittedName>
</protein>
<comment type="caution">
    <text evidence="1">The sequence shown here is derived from an EMBL/GenBank/DDBJ whole genome shotgun (WGS) entry which is preliminary data.</text>
</comment>
<dbReference type="Proteomes" id="UP001208570">
    <property type="component" value="Unassembled WGS sequence"/>
</dbReference>
<reference evidence="1" key="1">
    <citation type="journal article" date="2023" name="Mol. Biol. Evol.">
        <title>Third-Generation Sequencing Reveals the Adaptive Role of the Epigenome in Three Deep-Sea Polychaetes.</title>
        <authorList>
            <person name="Perez M."/>
            <person name="Aroh O."/>
            <person name="Sun Y."/>
            <person name="Lan Y."/>
            <person name="Juniper S.K."/>
            <person name="Young C.R."/>
            <person name="Angers B."/>
            <person name="Qian P.Y."/>
        </authorList>
    </citation>
    <scope>NUCLEOTIDE SEQUENCE</scope>
    <source>
        <strain evidence="1">P08H-3</strain>
    </source>
</reference>
<evidence type="ECO:0000313" key="2">
    <source>
        <dbReference type="Proteomes" id="UP001208570"/>
    </source>
</evidence>
<keyword evidence="2" id="KW-1185">Reference proteome</keyword>